<feature type="region of interest" description="Disordered" evidence="1">
    <location>
        <begin position="66"/>
        <end position="85"/>
    </location>
</feature>
<evidence type="ECO:0000313" key="2">
    <source>
        <dbReference type="EMBL" id="KAF8414361.1"/>
    </source>
</evidence>
<evidence type="ECO:0000256" key="1">
    <source>
        <dbReference type="SAM" id="MobiDB-lite"/>
    </source>
</evidence>
<organism evidence="2 3">
    <name type="scientific">Boletus edulis BED1</name>
    <dbReference type="NCBI Taxonomy" id="1328754"/>
    <lineage>
        <taxon>Eukaryota</taxon>
        <taxon>Fungi</taxon>
        <taxon>Dikarya</taxon>
        <taxon>Basidiomycota</taxon>
        <taxon>Agaricomycotina</taxon>
        <taxon>Agaricomycetes</taxon>
        <taxon>Agaricomycetidae</taxon>
        <taxon>Boletales</taxon>
        <taxon>Boletineae</taxon>
        <taxon>Boletaceae</taxon>
        <taxon>Boletoideae</taxon>
        <taxon>Boletus</taxon>
    </lineage>
</organism>
<feature type="compositionally biased region" description="Low complexity" evidence="1">
    <location>
        <begin position="116"/>
        <end position="125"/>
    </location>
</feature>
<feature type="region of interest" description="Disordered" evidence="1">
    <location>
        <begin position="112"/>
        <end position="146"/>
    </location>
</feature>
<reference evidence="2" key="2">
    <citation type="journal article" date="2020" name="Nat. Commun.">
        <title>Large-scale genome sequencing of mycorrhizal fungi provides insights into the early evolution of symbiotic traits.</title>
        <authorList>
            <person name="Miyauchi S."/>
            <person name="Kiss E."/>
            <person name="Kuo A."/>
            <person name="Drula E."/>
            <person name="Kohler A."/>
            <person name="Sanchez-Garcia M."/>
            <person name="Morin E."/>
            <person name="Andreopoulos B."/>
            <person name="Barry K.W."/>
            <person name="Bonito G."/>
            <person name="Buee M."/>
            <person name="Carver A."/>
            <person name="Chen C."/>
            <person name="Cichocki N."/>
            <person name="Clum A."/>
            <person name="Culley D."/>
            <person name="Crous P.W."/>
            <person name="Fauchery L."/>
            <person name="Girlanda M."/>
            <person name="Hayes R.D."/>
            <person name="Keri Z."/>
            <person name="LaButti K."/>
            <person name="Lipzen A."/>
            <person name="Lombard V."/>
            <person name="Magnuson J."/>
            <person name="Maillard F."/>
            <person name="Murat C."/>
            <person name="Nolan M."/>
            <person name="Ohm R.A."/>
            <person name="Pangilinan J."/>
            <person name="Pereira M.F."/>
            <person name="Perotto S."/>
            <person name="Peter M."/>
            <person name="Pfister S."/>
            <person name="Riley R."/>
            <person name="Sitrit Y."/>
            <person name="Stielow J.B."/>
            <person name="Szollosi G."/>
            <person name="Zifcakova L."/>
            <person name="Stursova M."/>
            <person name="Spatafora J.W."/>
            <person name="Tedersoo L."/>
            <person name="Vaario L.M."/>
            <person name="Yamada A."/>
            <person name="Yan M."/>
            <person name="Wang P."/>
            <person name="Xu J."/>
            <person name="Bruns T."/>
            <person name="Baldrian P."/>
            <person name="Vilgalys R."/>
            <person name="Dunand C."/>
            <person name="Henrissat B."/>
            <person name="Grigoriev I.V."/>
            <person name="Hibbett D."/>
            <person name="Nagy L.G."/>
            <person name="Martin F.M."/>
        </authorList>
    </citation>
    <scope>NUCLEOTIDE SEQUENCE</scope>
    <source>
        <strain evidence="2">BED1</strain>
    </source>
</reference>
<sequence>MGRFRLKKKHTKKQCWCKPTCGKQLSRTERHKHYTHAAKLGLFNQIAPSESENHSIALNLWTSDEASETENHHTVSDDGDRRNGTVRKCSNEAFVVKYDGNTTDSSYYSAVNSKTGLSGSDGSDSGSDRMDSGLRDEEARSESSFSLFGNEDIVDEDFINIEHQGELFATHKSL</sequence>
<name>A0AAD4B9V1_BOLED</name>
<reference evidence="2" key="1">
    <citation type="submission" date="2019-10" db="EMBL/GenBank/DDBJ databases">
        <authorList>
            <consortium name="DOE Joint Genome Institute"/>
            <person name="Kuo A."/>
            <person name="Miyauchi S."/>
            <person name="Kiss E."/>
            <person name="Drula E."/>
            <person name="Kohler A."/>
            <person name="Sanchez-Garcia M."/>
            <person name="Andreopoulos B."/>
            <person name="Barry K.W."/>
            <person name="Bonito G."/>
            <person name="Buee M."/>
            <person name="Carver A."/>
            <person name="Chen C."/>
            <person name="Cichocki N."/>
            <person name="Clum A."/>
            <person name="Culley D."/>
            <person name="Crous P.W."/>
            <person name="Fauchery L."/>
            <person name="Girlanda M."/>
            <person name="Hayes R."/>
            <person name="Keri Z."/>
            <person name="LaButti K."/>
            <person name="Lipzen A."/>
            <person name="Lombard V."/>
            <person name="Magnuson J."/>
            <person name="Maillard F."/>
            <person name="Morin E."/>
            <person name="Murat C."/>
            <person name="Nolan M."/>
            <person name="Ohm R."/>
            <person name="Pangilinan J."/>
            <person name="Pereira M."/>
            <person name="Perotto S."/>
            <person name="Peter M."/>
            <person name="Riley R."/>
            <person name="Sitrit Y."/>
            <person name="Stielow B."/>
            <person name="Szollosi G."/>
            <person name="Zifcakova L."/>
            <person name="Stursova M."/>
            <person name="Spatafora J.W."/>
            <person name="Tedersoo L."/>
            <person name="Vaario L.-M."/>
            <person name="Yamada A."/>
            <person name="Yan M."/>
            <person name="Wang P."/>
            <person name="Xu J."/>
            <person name="Bruns T."/>
            <person name="Baldrian P."/>
            <person name="Vilgalys R."/>
            <person name="Henrissat B."/>
            <person name="Grigoriev I.V."/>
            <person name="Hibbett D."/>
            <person name="Nagy L.G."/>
            <person name="Martin F.M."/>
        </authorList>
    </citation>
    <scope>NUCLEOTIDE SEQUENCE</scope>
    <source>
        <strain evidence="2">BED1</strain>
    </source>
</reference>
<feature type="compositionally biased region" description="Basic and acidic residues" evidence="1">
    <location>
        <begin position="126"/>
        <end position="141"/>
    </location>
</feature>
<proteinExistence type="predicted"/>
<evidence type="ECO:0000313" key="3">
    <source>
        <dbReference type="Proteomes" id="UP001194468"/>
    </source>
</evidence>
<protein>
    <submittedName>
        <fullName evidence="2">Uncharacterized protein</fullName>
    </submittedName>
</protein>
<keyword evidence="3" id="KW-1185">Reference proteome</keyword>
<dbReference type="EMBL" id="WHUW01000576">
    <property type="protein sequence ID" value="KAF8414361.1"/>
    <property type="molecule type" value="Genomic_DNA"/>
</dbReference>
<dbReference type="Proteomes" id="UP001194468">
    <property type="component" value="Unassembled WGS sequence"/>
</dbReference>
<dbReference type="AlphaFoldDB" id="A0AAD4B9V1"/>
<feature type="compositionally biased region" description="Basic and acidic residues" evidence="1">
    <location>
        <begin position="69"/>
        <end position="83"/>
    </location>
</feature>
<accession>A0AAD4B9V1</accession>
<gene>
    <name evidence="2" type="ORF">L210DRAFT_3514056</name>
</gene>
<comment type="caution">
    <text evidence="2">The sequence shown here is derived from an EMBL/GenBank/DDBJ whole genome shotgun (WGS) entry which is preliminary data.</text>
</comment>